<dbReference type="GO" id="GO:0005634">
    <property type="term" value="C:nucleus"/>
    <property type="evidence" value="ECO:0007669"/>
    <property type="project" value="UniProtKB-SubCell"/>
</dbReference>
<evidence type="ECO:0000256" key="3">
    <source>
        <dbReference type="ARBA" id="ARBA00023015"/>
    </source>
</evidence>
<proteinExistence type="predicted"/>
<name>A0A9Q0F5Z8_9ROSI</name>
<reference evidence="10" key="2">
    <citation type="journal article" date="2023" name="Plants (Basel)">
        <title>Annotation of the Turnera subulata (Passifloraceae) Draft Genome Reveals the S-Locus Evolved after the Divergence of Turneroideae from Passifloroideae in a Stepwise Manner.</title>
        <authorList>
            <person name="Henning P.M."/>
            <person name="Roalson E.H."/>
            <person name="Mir W."/>
            <person name="McCubbin A.G."/>
            <person name="Shore J.S."/>
        </authorList>
    </citation>
    <scope>NUCLEOTIDE SEQUENCE</scope>
    <source>
        <strain evidence="10">F60SS</strain>
    </source>
</reference>
<evidence type="ECO:0000256" key="1">
    <source>
        <dbReference type="ARBA" id="ARBA00004123"/>
    </source>
</evidence>
<feature type="region of interest" description="Disordered" evidence="7">
    <location>
        <begin position="62"/>
        <end position="131"/>
    </location>
</feature>
<dbReference type="InterPro" id="IPR051953">
    <property type="entry name" value="Plant_SW-associated_TFs"/>
</dbReference>
<keyword evidence="4" id="KW-0238">DNA-binding</keyword>
<keyword evidence="11" id="KW-1185">Reference proteome</keyword>
<feature type="compositionally biased region" description="Basic and acidic residues" evidence="7">
    <location>
        <begin position="67"/>
        <end position="85"/>
    </location>
</feature>
<dbReference type="PANTHER" id="PTHR47997:SF75">
    <property type="entry name" value="MYB DOMAIN PROTEIN 55"/>
    <property type="match status" value="1"/>
</dbReference>
<evidence type="ECO:0000256" key="7">
    <source>
        <dbReference type="SAM" id="MobiDB-lite"/>
    </source>
</evidence>
<dbReference type="Pfam" id="PF00249">
    <property type="entry name" value="Myb_DNA-binding"/>
    <property type="match status" value="1"/>
</dbReference>
<sequence>MGRHSCCYKQKLRKGLWSPEEDEKLLRHITKWSQIAAQLPGRTDNEIKNLWNSCLKKKLRQRGIDPTTHKPLSEIENGDKDENKKQAINRSPDKVSGASNELELLKADSSSKAGENLQEKRSSPISPQGYQLLESEGTNSAKNMSINSANTQSKNTNGYNLITPTCNKDFFLDRFATSSHEGSTSNCQPSELVGHFPLQQLNYSSNSRLTTSSIPSPWFNQTGKTLDMNTQFSSSTISTILPPVTSPFLSNAIGYKSPITVPSDNPALASFPMSSSRLWEAGAAPSNNSNSSTGSSGSAELQSSSSLYDQNTIFSWGLGDCSSAEKEAHQNHLMGSQQEDIKWPEYLHNPLLMATALQNQTQQSFLNEIKPETHLLSQNSSGLWPHNQQQQEPLVQNSGICPKDIHRLTAAYGYI</sequence>
<dbReference type="Proteomes" id="UP001141552">
    <property type="component" value="Unassembled WGS sequence"/>
</dbReference>
<dbReference type="InterPro" id="IPR001005">
    <property type="entry name" value="SANT/Myb"/>
</dbReference>
<dbReference type="InterPro" id="IPR017930">
    <property type="entry name" value="Myb_dom"/>
</dbReference>
<evidence type="ECO:0000256" key="5">
    <source>
        <dbReference type="ARBA" id="ARBA00023163"/>
    </source>
</evidence>
<comment type="subcellular location">
    <subcellularLocation>
        <location evidence="1">Nucleus</location>
    </subcellularLocation>
</comment>
<dbReference type="CDD" id="cd00167">
    <property type="entry name" value="SANT"/>
    <property type="match status" value="1"/>
</dbReference>
<keyword evidence="2" id="KW-0677">Repeat</keyword>
<evidence type="ECO:0000313" key="11">
    <source>
        <dbReference type="Proteomes" id="UP001141552"/>
    </source>
</evidence>
<dbReference type="SMART" id="SM00717">
    <property type="entry name" value="SANT"/>
    <property type="match status" value="1"/>
</dbReference>
<comment type="caution">
    <text evidence="10">The sequence shown here is derived from an EMBL/GenBank/DDBJ whole genome shotgun (WGS) entry which is preliminary data.</text>
</comment>
<feature type="region of interest" description="Disordered" evidence="7">
    <location>
        <begin position="377"/>
        <end position="398"/>
    </location>
</feature>
<evidence type="ECO:0000313" key="10">
    <source>
        <dbReference type="EMBL" id="KAJ4825578.1"/>
    </source>
</evidence>
<keyword evidence="6" id="KW-0539">Nucleus</keyword>
<accession>A0A9Q0F5Z8</accession>
<dbReference type="InterPro" id="IPR009057">
    <property type="entry name" value="Homeodomain-like_sf"/>
</dbReference>
<dbReference type="Gene3D" id="1.10.10.60">
    <property type="entry name" value="Homeodomain-like"/>
    <property type="match status" value="1"/>
</dbReference>
<organism evidence="10 11">
    <name type="scientific">Turnera subulata</name>
    <dbReference type="NCBI Taxonomy" id="218843"/>
    <lineage>
        <taxon>Eukaryota</taxon>
        <taxon>Viridiplantae</taxon>
        <taxon>Streptophyta</taxon>
        <taxon>Embryophyta</taxon>
        <taxon>Tracheophyta</taxon>
        <taxon>Spermatophyta</taxon>
        <taxon>Magnoliopsida</taxon>
        <taxon>eudicotyledons</taxon>
        <taxon>Gunneridae</taxon>
        <taxon>Pentapetalae</taxon>
        <taxon>rosids</taxon>
        <taxon>fabids</taxon>
        <taxon>Malpighiales</taxon>
        <taxon>Passifloraceae</taxon>
        <taxon>Turnera</taxon>
    </lineage>
</organism>
<dbReference type="GO" id="GO:0003677">
    <property type="term" value="F:DNA binding"/>
    <property type="evidence" value="ECO:0007669"/>
    <property type="project" value="UniProtKB-KW"/>
</dbReference>
<dbReference type="PROSITE" id="PS50090">
    <property type="entry name" value="MYB_LIKE"/>
    <property type="match status" value="1"/>
</dbReference>
<feature type="domain" description="Myb-like" evidence="8">
    <location>
        <begin position="9"/>
        <end position="55"/>
    </location>
</feature>
<keyword evidence="3" id="KW-0805">Transcription regulation</keyword>
<protein>
    <submittedName>
        <fullName evidence="10">Uncharacterized protein</fullName>
    </submittedName>
</protein>
<feature type="region of interest" description="Disordered" evidence="7">
    <location>
        <begin position="282"/>
        <end position="302"/>
    </location>
</feature>
<evidence type="ECO:0000256" key="6">
    <source>
        <dbReference type="ARBA" id="ARBA00023242"/>
    </source>
</evidence>
<reference evidence="10" key="1">
    <citation type="submission" date="2022-02" db="EMBL/GenBank/DDBJ databases">
        <authorList>
            <person name="Henning P.M."/>
            <person name="McCubbin A.G."/>
            <person name="Shore J.S."/>
        </authorList>
    </citation>
    <scope>NUCLEOTIDE SEQUENCE</scope>
    <source>
        <strain evidence="10">F60SS</strain>
        <tissue evidence="10">Leaves</tissue>
    </source>
</reference>
<dbReference type="AlphaFoldDB" id="A0A9Q0F5Z8"/>
<evidence type="ECO:0000256" key="2">
    <source>
        <dbReference type="ARBA" id="ARBA00022737"/>
    </source>
</evidence>
<evidence type="ECO:0000256" key="4">
    <source>
        <dbReference type="ARBA" id="ARBA00023125"/>
    </source>
</evidence>
<dbReference type="PROSITE" id="PS51294">
    <property type="entry name" value="HTH_MYB"/>
    <property type="match status" value="1"/>
</dbReference>
<evidence type="ECO:0000259" key="9">
    <source>
        <dbReference type="PROSITE" id="PS51294"/>
    </source>
</evidence>
<dbReference type="OrthoDB" id="2143914at2759"/>
<feature type="domain" description="HTH myb-type" evidence="9">
    <location>
        <begin position="9"/>
        <end position="59"/>
    </location>
</feature>
<dbReference type="PANTHER" id="PTHR47997">
    <property type="entry name" value="MYB DOMAIN PROTEIN 55"/>
    <property type="match status" value="1"/>
</dbReference>
<dbReference type="EMBL" id="JAKUCV010006856">
    <property type="protein sequence ID" value="KAJ4825578.1"/>
    <property type="molecule type" value="Genomic_DNA"/>
</dbReference>
<evidence type="ECO:0000259" key="8">
    <source>
        <dbReference type="PROSITE" id="PS50090"/>
    </source>
</evidence>
<gene>
    <name evidence="10" type="ORF">Tsubulata_006515</name>
</gene>
<dbReference type="SUPFAM" id="SSF46689">
    <property type="entry name" value="Homeodomain-like"/>
    <property type="match status" value="1"/>
</dbReference>
<keyword evidence="5" id="KW-0804">Transcription</keyword>